<dbReference type="Pfam" id="PF00149">
    <property type="entry name" value="Metallophos"/>
    <property type="match status" value="1"/>
</dbReference>
<gene>
    <name evidence="7" type="ORF">MYMAC_004116</name>
</gene>
<organism evidence="7 8">
    <name type="scientific">Corallococcus macrosporus DSM 14697</name>
    <dbReference type="NCBI Taxonomy" id="1189310"/>
    <lineage>
        <taxon>Bacteria</taxon>
        <taxon>Pseudomonadati</taxon>
        <taxon>Myxococcota</taxon>
        <taxon>Myxococcia</taxon>
        <taxon>Myxococcales</taxon>
        <taxon>Cystobacterineae</taxon>
        <taxon>Myxococcaceae</taxon>
        <taxon>Corallococcus</taxon>
    </lineage>
</organism>
<keyword evidence="5" id="KW-1133">Transmembrane helix</keyword>
<dbReference type="PANTHER" id="PTHR31302">
    <property type="entry name" value="TRANSMEMBRANE PROTEIN WITH METALLOPHOSPHOESTERASE DOMAIN-RELATED"/>
    <property type="match status" value="1"/>
</dbReference>
<dbReference type="FunFam" id="3.60.21.10:FF:000028">
    <property type="entry name" value="Putative metallophosphoesterase"/>
    <property type="match status" value="1"/>
</dbReference>
<dbReference type="InterPro" id="IPR029052">
    <property type="entry name" value="Metallo-depent_PP-like"/>
</dbReference>
<dbReference type="InterPro" id="IPR004843">
    <property type="entry name" value="Calcineurin-like_PHP"/>
</dbReference>
<comment type="similarity">
    <text evidence="4">Belongs to the metallophosphoesterase superfamily.</text>
</comment>
<dbReference type="GO" id="GO:0008758">
    <property type="term" value="F:UDP-2,3-diacylglucosamine hydrolase activity"/>
    <property type="evidence" value="ECO:0007669"/>
    <property type="project" value="TreeGrafter"/>
</dbReference>
<feature type="transmembrane region" description="Helical" evidence="5">
    <location>
        <begin position="133"/>
        <end position="155"/>
    </location>
</feature>
<proteinExistence type="inferred from homology"/>
<feature type="transmembrane region" description="Helical" evidence="5">
    <location>
        <begin position="74"/>
        <end position="94"/>
    </location>
</feature>
<evidence type="ECO:0000256" key="5">
    <source>
        <dbReference type="SAM" id="Phobius"/>
    </source>
</evidence>
<protein>
    <submittedName>
        <fullName evidence="7">Metallophosphatase</fullName>
    </submittedName>
</protein>
<keyword evidence="8" id="KW-1185">Reference proteome</keyword>
<evidence type="ECO:0000313" key="7">
    <source>
        <dbReference type="EMBL" id="ATB48489.1"/>
    </source>
</evidence>
<evidence type="ECO:0000256" key="1">
    <source>
        <dbReference type="ARBA" id="ARBA00001968"/>
    </source>
</evidence>
<dbReference type="RefSeq" id="WP_095959336.1">
    <property type="nucleotide sequence ID" value="NZ_CP022203.1"/>
</dbReference>
<evidence type="ECO:0000256" key="4">
    <source>
        <dbReference type="ARBA" id="ARBA00061089"/>
    </source>
</evidence>
<evidence type="ECO:0000313" key="8">
    <source>
        <dbReference type="Proteomes" id="UP000217343"/>
    </source>
</evidence>
<dbReference type="GO" id="GO:0046872">
    <property type="term" value="F:metal ion binding"/>
    <property type="evidence" value="ECO:0007669"/>
    <property type="project" value="UniProtKB-KW"/>
</dbReference>
<feature type="transmembrane region" description="Helical" evidence="5">
    <location>
        <begin position="36"/>
        <end position="54"/>
    </location>
</feature>
<name>A0A250JX94_9BACT</name>
<feature type="domain" description="Calcineurin-like phosphoesterase" evidence="6">
    <location>
        <begin position="181"/>
        <end position="348"/>
    </location>
</feature>
<dbReference type="SUPFAM" id="SSF56300">
    <property type="entry name" value="Metallo-dependent phosphatases"/>
    <property type="match status" value="1"/>
</dbReference>
<accession>A0A250JX94</accession>
<evidence type="ECO:0000256" key="3">
    <source>
        <dbReference type="ARBA" id="ARBA00022801"/>
    </source>
</evidence>
<dbReference type="InterPro" id="IPR051158">
    <property type="entry name" value="Metallophosphoesterase_sf"/>
</dbReference>
<reference evidence="7 8" key="1">
    <citation type="submission" date="2017-06" db="EMBL/GenBank/DDBJ databases">
        <title>Sequencing and comparative analysis of myxobacterial genomes.</title>
        <authorList>
            <person name="Rupp O."/>
            <person name="Goesmann A."/>
            <person name="Sogaard-Andersen L."/>
        </authorList>
    </citation>
    <scope>NUCLEOTIDE SEQUENCE [LARGE SCALE GENOMIC DNA]</scope>
    <source>
        <strain evidence="7 8">DSM 14697</strain>
    </source>
</reference>
<evidence type="ECO:0000256" key="2">
    <source>
        <dbReference type="ARBA" id="ARBA00022723"/>
    </source>
</evidence>
<keyword evidence="5" id="KW-0472">Membrane</keyword>
<dbReference type="CDD" id="cd07385">
    <property type="entry name" value="MPP_YkuE_C"/>
    <property type="match status" value="1"/>
</dbReference>
<keyword evidence="3" id="KW-0378">Hydrolase</keyword>
<dbReference type="Proteomes" id="UP000217343">
    <property type="component" value="Chromosome"/>
</dbReference>
<dbReference type="KEGG" id="mmas:MYMAC_004116"/>
<dbReference type="PANTHER" id="PTHR31302:SF31">
    <property type="entry name" value="PHOSPHODIESTERASE YAEI"/>
    <property type="match status" value="1"/>
</dbReference>
<dbReference type="GO" id="GO:0009245">
    <property type="term" value="P:lipid A biosynthetic process"/>
    <property type="evidence" value="ECO:0007669"/>
    <property type="project" value="TreeGrafter"/>
</dbReference>
<dbReference type="GO" id="GO:0016020">
    <property type="term" value="C:membrane"/>
    <property type="evidence" value="ECO:0007669"/>
    <property type="project" value="GOC"/>
</dbReference>
<feature type="transmembrane region" description="Helical" evidence="5">
    <location>
        <begin position="6"/>
        <end position="24"/>
    </location>
</feature>
<keyword evidence="5" id="KW-0812">Transmembrane</keyword>
<sequence>MPLRLFSFSMLIGLGALLGHLYLYRRLVRPLVQGRWPRLMALGVLVAMTGVLGFRRTVLDLLPESAEGLLNMAMYTWMGVALCLVIALLVTDVGRGLAALARRLRPAARPEAPLPAPAASASSPNVDEERRRFLGQAVAGGAFVAGGGLASYGSWRAFSPPLVTEVAVKVPKLPRALDGLSIVQLTDIHVGHFIQRKYMDALVQQANALRPDLFAITGDLVDGDVASLGGHVSALAALKSRYGSYFVTGNHDYYSGDEAWTAFLESLGIEVLRNRHVRIGDAGASLDLVGVDDWSGGRRRNKQGYDLDQALAGRDPDRAAVLLAHQPANFKVAAERGVDLQISGHTHGGQLAPMTFLISLAWEHSAGLYGHGDSSIYVSRGCGFWGPPMRVGSPPEIVKLVLTA</sequence>
<comment type="cofactor">
    <cofactor evidence="1">
        <name>a divalent metal cation</name>
        <dbReference type="ChEBI" id="CHEBI:60240"/>
    </cofactor>
</comment>
<dbReference type="EMBL" id="CP022203">
    <property type="protein sequence ID" value="ATB48489.1"/>
    <property type="molecule type" value="Genomic_DNA"/>
</dbReference>
<keyword evidence="2" id="KW-0479">Metal-binding</keyword>
<evidence type="ECO:0000259" key="6">
    <source>
        <dbReference type="Pfam" id="PF00149"/>
    </source>
</evidence>
<dbReference type="OrthoDB" id="9780884at2"/>
<dbReference type="AlphaFoldDB" id="A0A250JX94"/>
<dbReference type="Gene3D" id="3.60.21.10">
    <property type="match status" value="1"/>
</dbReference>